<feature type="region of interest" description="Disordered" evidence="8">
    <location>
        <begin position="180"/>
        <end position="205"/>
    </location>
</feature>
<dbReference type="PANTHER" id="PTHR13183:SF0">
    <property type="entry name" value="AXONEMAL DYNEIN LIGHT INTERMEDIATE POLYPEPTIDE 1"/>
    <property type="match status" value="1"/>
</dbReference>
<evidence type="ECO:0000313" key="9">
    <source>
        <dbReference type="Ensembl" id="ENSACUP00000014108.1"/>
    </source>
</evidence>
<dbReference type="GO" id="GO:0045504">
    <property type="term" value="F:dynein heavy chain binding"/>
    <property type="evidence" value="ECO:0007669"/>
    <property type="project" value="TreeGrafter"/>
</dbReference>
<dbReference type="GO" id="GO:0097546">
    <property type="term" value="C:ciliary base"/>
    <property type="evidence" value="ECO:0007669"/>
    <property type="project" value="TreeGrafter"/>
</dbReference>
<dbReference type="Ensembl" id="ENSACUT00000015040.1">
    <property type="protein sequence ID" value="ENSACUP00000014108.1"/>
    <property type="gene ID" value="ENSACUG00000009464.1"/>
</dbReference>
<reference evidence="9" key="1">
    <citation type="submission" date="2025-08" db="UniProtKB">
        <authorList>
            <consortium name="Ensembl"/>
        </authorList>
    </citation>
    <scope>IDENTIFICATION</scope>
</reference>
<dbReference type="AlphaFoldDB" id="A0A663MRM3"/>
<evidence type="ECO:0000256" key="8">
    <source>
        <dbReference type="SAM" id="MobiDB-lite"/>
    </source>
</evidence>
<feature type="compositionally biased region" description="Basic residues" evidence="8">
    <location>
        <begin position="17"/>
        <end position="28"/>
    </location>
</feature>
<keyword evidence="2" id="KW-0175">Coiled coil</keyword>
<evidence type="ECO:0000256" key="2">
    <source>
        <dbReference type="ARBA" id="ARBA00023054"/>
    </source>
</evidence>
<evidence type="ECO:0000256" key="1">
    <source>
        <dbReference type="ARBA" id="ARBA00023017"/>
    </source>
</evidence>
<comment type="function">
    <text evidence="7">Involved in sperm flagellum assembly.</text>
</comment>
<organism evidence="9 10">
    <name type="scientific">Athene cunicularia</name>
    <name type="common">Burrowing owl</name>
    <name type="synonym">Speotyto cunicularia</name>
    <dbReference type="NCBI Taxonomy" id="194338"/>
    <lineage>
        <taxon>Eukaryota</taxon>
        <taxon>Metazoa</taxon>
        <taxon>Chordata</taxon>
        <taxon>Craniata</taxon>
        <taxon>Vertebrata</taxon>
        <taxon>Euteleostomi</taxon>
        <taxon>Archelosauria</taxon>
        <taxon>Archosauria</taxon>
        <taxon>Dinosauria</taxon>
        <taxon>Saurischia</taxon>
        <taxon>Theropoda</taxon>
        <taxon>Coelurosauria</taxon>
        <taxon>Aves</taxon>
        <taxon>Neognathae</taxon>
        <taxon>Neoaves</taxon>
        <taxon>Telluraves</taxon>
        <taxon>Strigiformes</taxon>
        <taxon>Strigidae</taxon>
        <taxon>Athene</taxon>
    </lineage>
</organism>
<evidence type="ECO:0000256" key="3">
    <source>
        <dbReference type="ARBA" id="ARBA00023175"/>
    </source>
</evidence>
<dbReference type="Proteomes" id="UP000472269">
    <property type="component" value="Unplaced"/>
</dbReference>
<evidence type="ECO:0000256" key="7">
    <source>
        <dbReference type="ARBA" id="ARBA00043925"/>
    </source>
</evidence>
<dbReference type="GO" id="GO:0030286">
    <property type="term" value="C:dynein complex"/>
    <property type="evidence" value="ECO:0007669"/>
    <property type="project" value="UniProtKB-KW"/>
</dbReference>
<accession>A0A663MRM3</accession>
<sequence length="237" mass="27443">SEVDWSYLARPSPTGRVSRRCGAGKRAKAPITPPRAGPGLAATDNAIYLEWEEENQRWVQEVSSAPSTRQDVVHLQEQLDLRLLQRQARETGICPVRRELYGQCFDELIRQVTINCAERGLLLLRVRDEIQMTMAAYQTLYESSVAFGMRKALRAEEGKSDMEKRIAELEEEKRELERQVSEERAKCEATEKRENERQQIQEKKHAEEVQFLKRTNQQLKVSKNLQFQIAMVKLLSL</sequence>
<keyword evidence="10" id="KW-1185">Reference proteome</keyword>
<name>A0A663MRM3_ATHCN</name>
<dbReference type="GO" id="GO:0005930">
    <property type="term" value="C:axoneme"/>
    <property type="evidence" value="ECO:0007669"/>
    <property type="project" value="TreeGrafter"/>
</dbReference>
<keyword evidence="3" id="KW-0505">Motor protein</keyword>
<feature type="region of interest" description="Disordered" evidence="8">
    <location>
        <begin position="11"/>
        <end position="37"/>
    </location>
</feature>
<proteinExistence type="inferred from homology"/>
<evidence type="ECO:0000256" key="4">
    <source>
        <dbReference type="ARBA" id="ARBA00038114"/>
    </source>
</evidence>
<reference evidence="9" key="2">
    <citation type="submission" date="2025-09" db="UniProtKB">
        <authorList>
            <consortium name="Ensembl"/>
        </authorList>
    </citation>
    <scope>IDENTIFICATION</scope>
</reference>
<dbReference type="InterPro" id="IPR019347">
    <property type="entry name" value="Axonemal_dynein_light_chain"/>
</dbReference>
<evidence type="ECO:0000313" key="10">
    <source>
        <dbReference type="Proteomes" id="UP000472269"/>
    </source>
</evidence>
<evidence type="ECO:0000256" key="5">
    <source>
        <dbReference type="ARBA" id="ARBA00039799"/>
    </source>
</evidence>
<dbReference type="Pfam" id="PF10211">
    <property type="entry name" value="Ax_dynein_light"/>
    <property type="match status" value="1"/>
</dbReference>
<dbReference type="OMA" id="ARMTGIC"/>
<protein>
    <recommendedName>
        <fullName evidence="5">Axonemal dynein light intermediate polypeptide 1</fullName>
    </recommendedName>
    <alternativeName>
        <fullName evidence="6">Inner dynein arm light chain, axonemal</fullName>
    </alternativeName>
</protein>
<comment type="similarity">
    <text evidence="4">Belongs to the inner dynein arm light chain family.</text>
</comment>
<dbReference type="PANTHER" id="PTHR13183">
    <property type="entry name" value="AXONEMAL INNER ARM DYNEIN LIGHT CHAIN 28"/>
    <property type="match status" value="1"/>
</dbReference>
<evidence type="ECO:0000256" key="6">
    <source>
        <dbReference type="ARBA" id="ARBA00042417"/>
    </source>
</evidence>
<keyword evidence="1" id="KW-0243">Dynein</keyword>